<accession>A0A1G2KRH5</accession>
<dbReference type="Proteomes" id="UP000177811">
    <property type="component" value="Unassembled WGS sequence"/>
</dbReference>
<dbReference type="AlphaFoldDB" id="A0A1G2KRH5"/>
<feature type="compositionally biased region" description="Basic and acidic residues" evidence="1">
    <location>
        <begin position="62"/>
        <end position="82"/>
    </location>
</feature>
<reference evidence="2 3" key="1">
    <citation type="journal article" date="2016" name="Nat. Commun.">
        <title>Thousands of microbial genomes shed light on interconnected biogeochemical processes in an aquifer system.</title>
        <authorList>
            <person name="Anantharaman K."/>
            <person name="Brown C.T."/>
            <person name="Hug L.A."/>
            <person name="Sharon I."/>
            <person name="Castelle C.J."/>
            <person name="Probst A.J."/>
            <person name="Thomas B.C."/>
            <person name="Singh A."/>
            <person name="Wilkins M.J."/>
            <person name="Karaoz U."/>
            <person name="Brodie E.L."/>
            <person name="Williams K.H."/>
            <person name="Hubbard S.S."/>
            <person name="Banfield J.F."/>
        </authorList>
    </citation>
    <scope>NUCLEOTIDE SEQUENCE [LARGE SCALE GENOMIC DNA]</scope>
</reference>
<dbReference type="EMBL" id="MHQL01000052">
    <property type="protein sequence ID" value="OHA01884.1"/>
    <property type="molecule type" value="Genomic_DNA"/>
</dbReference>
<evidence type="ECO:0000313" key="2">
    <source>
        <dbReference type="EMBL" id="OHA01884.1"/>
    </source>
</evidence>
<organism evidence="2 3">
    <name type="scientific">Candidatus Sungbacteria bacterium RIFCSPHIGHO2_02_FULL_51_29</name>
    <dbReference type="NCBI Taxonomy" id="1802273"/>
    <lineage>
        <taxon>Bacteria</taxon>
        <taxon>Candidatus Sungiibacteriota</taxon>
    </lineage>
</organism>
<comment type="caution">
    <text evidence="2">The sequence shown here is derived from an EMBL/GenBank/DDBJ whole genome shotgun (WGS) entry which is preliminary data.</text>
</comment>
<name>A0A1G2KRH5_9BACT</name>
<proteinExistence type="predicted"/>
<evidence type="ECO:0000256" key="1">
    <source>
        <dbReference type="SAM" id="MobiDB-lite"/>
    </source>
</evidence>
<evidence type="ECO:0000313" key="3">
    <source>
        <dbReference type="Proteomes" id="UP000177811"/>
    </source>
</evidence>
<protein>
    <submittedName>
        <fullName evidence="2">Uncharacterized protein</fullName>
    </submittedName>
</protein>
<gene>
    <name evidence="2" type="ORF">A3C16_03260</name>
</gene>
<feature type="region of interest" description="Disordered" evidence="1">
    <location>
        <begin position="1"/>
        <end position="102"/>
    </location>
</feature>
<feature type="compositionally biased region" description="Basic and acidic residues" evidence="1">
    <location>
        <begin position="38"/>
        <end position="55"/>
    </location>
</feature>
<sequence length="102" mass="12089">MPEGEEKSCFSPYPRATLPEPPPASWKFHEKFRHHHTEKHEFTENNDKTRAEKQQAGKKRQYQPDETHDDHNDSRDKTDRPPRPQCFYISSVHPHTIARSTI</sequence>